<dbReference type="Gene3D" id="3.10.50.40">
    <property type="match status" value="1"/>
</dbReference>
<evidence type="ECO:0000256" key="5">
    <source>
        <dbReference type="ARBA" id="ARBA00016902"/>
    </source>
</evidence>
<gene>
    <name evidence="13" type="primary">tig</name>
    <name evidence="13" type="ORF">D1639_02860</name>
</gene>
<evidence type="ECO:0000259" key="12">
    <source>
        <dbReference type="Pfam" id="PF05698"/>
    </source>
</evidence>
<dbReference type="InterPro" id="IPR008880">
    <property type="entry name" value="Trigger_fac_C"/>
</dbReference>
<comment type="caution">
    <text evidence="13">The sequence shown here is derived from an EMBL/GenBank/DDBJ whole genome shotgun (WGS) entry which is preliminary data.</text>
</comment>
<dbReference type="PIRSF" id="PIRSF003095">
    <property type="entry name" value="Trigger_factor"/>
    <property type="match status" value="1"/>
</dbReference>
<dbReference type="Pfam" id="PF05698">
    <property type="entry name" value="Trigger_C"/>
    <property type="match status" value="1"/>
</dbReference>
<dbReference type="EMBL" id="QWKH01000011">
    <property type="protein sequence ID" value="NBI33991.1"/>
    <property type="molecule type" value="Genomic_DNA"/>
</dbReference>
<dbReference type="InterPro" id="IPR027304">
    <property type="entry name" value="Trigger_fact/SurA_dom_sf"/>
</dbReference>
<dbReference type="InterPro" id="IPR046357">
    <property type="entry name" value="PPIase_dom_sf"/>
</dbReference>
<dbReference type="GO" id="GO:0006457">
    <property type="term" value="P:protein folding"/>
    <property type="evidence" value="ECO:0007669"/>
    <property type="project" value="InterPro"/>
</dbReference>
<dbReference type="InterPro" id="IPR037041">
    <property type="entry name" value="Trigger_fac_C_sf"/>
</dbReference>
<evidence type="ECO:0000256" key="9">
    <source>
        <dbReference type="ARBA" id="ARBA00029986"/>
    </source>
</evidence>
<protein>
    <recommendedName>
        <fullName evidence="5">Trigger factor</fullName>
        <ecNumber evidence="4">5.2.1.8</ecNumber>
    </recommendedName>
    <alternativeName>
        <fullName evidence="9">PPIase</fullName>
    </alternativeName>
</protein>
<dbReference type="InterPro" id="IPR005215">
    <property type="entry name" value="Trig_fac"/>
</dbReference>
<feature type="domain" description="Trigger factor C-terminal" evidence="12">
    <location>
        <begin position="262"/>
        <end position="417"/>
    </location>
</feature>
<sequence length="462" mass="50182">MKVTEKKLADGHIRLEAVAASAEVSHALDLAAQAFAQQMGVRPQAGKTAAQAITEQLGVKDVDGMVGAQAMELLAPFALDKRNLVPAFPPKTESSEPLRRGKPFSFSLTVTPKPVYELEDYSPLSLALPVVEVPQEAVDQQLAQMADSYASYVASDETHPLGRNDAAKISLAATRGGEEMKGLSTEGRTYVMGLGMMPPAFDDELVGMNVGDEKSFTLTLPGMDEGQDKIECTVKVLELQRKEIPALDDQFVANFFPMMKGIDALRGAIEDSMRMQLEQQRHQMALQQASQQASMRFKGRIADEVYEAMRSTLMQQAHMQASQQGMSFEQFMESQGGEQQFGMMLMLQARQMLASGYALDAVFRHEKLSITDDDLMSAAAQLNPQDPAGAKRQMEEAGQGFALREIAERQKANEYLVAHATIKDINPSAPVAEVEQAQAEGGSLEDASAESAPVSGEGEKAE</sequence>
<dbReference type="GO" id="GO:0005737">
    <property type="term" value="C:cytoplasm"/>
    <property type="evidence" value="ECO:0007669"/>
    <property type="project" value="UniProtKB-SubCell"/>
</dbReference>
<comment type="catalytic activity">
    <reaction evidence="1">
        <text>[protein]-peptidylproline (omega=180) = [protein]-peptidylproline (omega=0)</text>
        <dbReference type="Rhea" id="RHEA:16237"/>
        <dbReference type="Rhea" id="RHEA-COMP:10747"/>
        <dbReference type="Rhea" id="RHEA-COMP:10748"/>
        <dbReference type="ChEBI" id="CHEBI:83833"/>
        <dbReference type="ChEBI" id="CHEBI:83834"/>
        <dbReference type="EC" id="5.2.1.8"/>
    </reaction>
</comment>
<dbReference type="GO" id="GO:0015031">
    <property type="term" value="P:protein transport"/>
    <property type="evidence" value="ECO:0007669"/>
    <property type="project" value="InterPro"/>
</dbReference>
<dbReference type="Gene3D" id="1.10.3120.10">
    <property type="entry name" value="Trigger factor, C-terminal domain"/>
    <property type="match status" value="1"/>
</dbReference>
<evidence type="ECO:0000256" key="2">
    <source>
        <dbReference type="ARBA" id="ARBA00004496"/>
    </source>
</evidence>
<dbReference type="Pfam" id="PF05697">
    <property type="entry name" value="Trigger_N"/>
    <property type="match status" value="1"/>
</dbReference>
<organism evidence="13">
    <name type="scientific">Muribaculaceae bacterium Z82</name>
    <dbReference type="NCBI Taxonomy" id="2304548"/>
    <lineage>
        <taxon>Bacteria</taxon>
        <taxon>Pseudomonadati</taxon>
        <taxon>Bacteroidota</taxon>
        <taxon>Bacteroidia</taxon>
        <taxon>Bacteroidales</taxon>
        <taxon>Muribaculaceae</taxon>
    </lineage>
</organism>
<evidence type="ECO:0000256" key="1">
    <source>
        <dbReference type="ARBA" id="ARBA00000971"/>
    </source>
</evidence>
<keyword evidence="7" id="KW-0143">Chaperone</keyword>
<evidence type="ECO:0000256" key="8">
    <source>
        <dbReference type="ARBA" id="ARBA00023235"/>
    </source>
</evidence>
<keyword evidence="8 13" id="KW-0413">Isomerase</keyword>
<proteinExistence type="inferred from homology"/>
<dbReference type="InterPro" id="IPR008881">
    <property type="entry name" value="Trigger_fac_ribosome-bd_bac"/>
</dbReference>
<feature type="region of interest" description="Disordered" evidence="10">
    <location>
        <begin position="427"/>
        <end position="462"/>
    </location>
</feature>
<evidence type="ECO:0000313" key="13">
    <source>
        <dbReference type="EMBL" id="NBI33991.1"/>
    </source>
</evidence>
<evidence type="ECO:0000256" key="6">
    <source>
        <dbReference type="ARBA" id="ARBA00023110"/>
    </source>
</evidence>
<comment type="subcellular location">
    <subcellularLocation>
        <location evidence="2">Cytoplasm</location>
    </subcellularLocation>
</comment>
<reference evidence="13" key="1">
    <citation type="submission" date="2018-08" db="EMBL/GenBank/DDBJ databases">
        <title>Murine metabolic-syndrome-specific gut microbial biobank.</title>
        <authorList>
            <person name="Liu C."/>
        </authorList>
    </citation>
    <scope>NUCLEOTIDE SEQUENCE [LARGE SCALE GENOMIC DNA]</scope>
    <source>
        <strain evidence="13">Z82</strain>
    </source>
</reference>
<evidence type="ECO:0000256" key="3">
    <source>
        <dbReference type="ARBA" id="ARBA00005464"/>
    </source>
</evidence>
<name>A0A7C9P5D5_9BACT</name>
<dbReference type="SUPFAM" id="SSF54534">
    <property type="entry name" value="FKBP-like"/>
    <property type="match status" value="1"/>
</dbReference>
<evidence type="ECO:0000256" key="7">
    <source>
        <dbReference type="ARBA" id="ARBA00023186"/>
    </source>
</evidence>
<dbReference type="EC" id="5.2.1.8" evidence="4"/>
<comment type="similarity">
    <text evidence="3">Belongs to the FKBP-type PPIase family. Tig subfamily.</text>
</comment>
<dbReference type="SUPFAM" id="SSF109998">
    <property type="entry name" value="Triger factor/SurA peptide-binding domain-like"/>
    <property type="match status" value="1"/>
</dbReference>
<dbReference type="SUPFAM" id="SSF102735">
    <property type="entry name" value="Trigger factor ribosome-binding domain"/>
    <property type="match status" value="1"/>
</dbReference>
<accession>A0A7C9P5D5</accession>
<evidence type="ECO:0000256" key="4">
    <source>
        <dbReference type="ARBA" id="ARBA00013194"/>
    </source>
</evidence>
<dbReference type="InterPro" id="IPR036611">
    <property type="entry name" value="Trigger_fac_ribosome-bd_sf"/>
</dbReference>
<evidence type="ECO:0000256" key="10">
    <source>
        <dbReference type="SAM" id="MobiDB-lite"/>
    </source>
</evidence>
<evidence type="ECO:0000259" key="11">
    <source>
        <dbReference type="Pfam" id="PF05697"/>
    </source>
</evidence>
<keyword evidence="6" id="KW-0697">Rotamase</keyword>
<dbReference type="GO" id="GO:0003755">
    <property type="term" value="F:peptidyl-prolyl cis-trans isomerase activity"/>
    <property type="evidence" value="ECO:0007669"/>
    <property type="project" value="UniProtKB-KW"/>
</dbReference>
<dbReference type="AlphaFoldDB" id="A0A7C9P5D5"/>
<feature type="compositionally biased region" description="Low complexity" evidence="10">
    <location>
        <begin position="431"/>
        <end position="442"/>
    </location>
</feature>
<dbReference type="NCBIfam" id="TIGR00115">
    <property type="entry name" value="tig"/>
    <property type="match status" value="1"/>
</dbReference>
<feature type="domain" description="Trigger factor ribosome-binding bacterial" evidence="11">
    <location>
        <begin position="1"/>
        <end position="145"/>
    </location>
</feature>